<name>A0A0W8FDL7_9ZZZZ</name>
<dbReference type="EMBL" id="LNQE01001339">
    <property type="protein sequence ID" value="KUG18982.1"/>
    <property type="molecule type" value="Genomic_DNA"/>
</dbReference>
<dbReference type="AlphaFoldDB" id="A0A0W8FDL7"/>
<sequence length="59" mass="6667">MAVNLWLDTAQKDGREIPETGGRECLWDILAGKDRENILIPVLPRVRSPPDCEIPIIQN</sequence>
<reference evidence="1" key="1">
    <citation type="journal article" date="2015" name="Proc. Natl. Acad. Sci. U.S.A.">
        <title>Networks of energetic and metabolic interactions define dynamics in microbial communities.</title>
        <authorList>
            <person name="Embree M."/>
            <person name="Liu J.K."/>
            <person name="Al-Bassam M.M."/>
            <person name="Zengler K."/>
        </authorList>
    </citation>
    <scope>NUCLEOTIDE SEQUENCE</scope>
</reference>
<gene>
    <name evidence="1" type="ORF">ASZ90_011311</name>
</gene>
<evidence type="ECO:0000313" key="1">
    <source>
        <dbReference type="EMBL" id="KUG18982.1"/>
    </source>
</evidence>
<organism evidence="1">
    <name type="scientific">hydrocarbon metagenome</name>
    <dbReference type="NCBI Taxonomy" id="938273"/>
    <lineage>
        <taxon>unclassified sequences</taxon>
        <taxon>metagenomes</taxon>
        <taxon>ecological metagenomes</taxon>
    </lineage>
</organism>
<comment type="caution">
    <text evidence="1">The sequence shown here is derived from an EMBL/GenBank/DDBJ whole genome shotgun (WGS) entry which is preliminary data.</text>
</comment>
<proteinExistence type="predicted"/>
<protein>
    <submittedName>
        <fullName evidence="1">Uncharacterized protein</fullName>
    </submittedName>
</protein>
<accession>A0A0W8FDL7</accession>